<evidence type="ECO:0000313" key="1">
    <source>
        <dbReference type="EMBL" id="AFL95507.1"/>
    </source>
</evidence>
<dbReference type="AlphaFoldDB" id="I3ZUX3"/>
<reference evidence="1 2" key="1">
    <citation type="journal article" date="2012" name="J. Bacteriol.">
        <title>Complete Genome Sequence of the Hyperthermophilic Archaeon Thermococcus sp. Strain CL1, Isolated from a Paralvinella sp. Polychaete Worm Collected from a Hydrothermal Vent.</title>
        <authorList>
            <person name="Jung J.H."/>
            <person name="Holden J.F."/>
            <person name="Seo D.H."/>
            <person name="Park K.H."/>
            <person name="Shin H."/>
            <person name="Ryu S."/>
            <person name="Lee J.H."/>
            <person name="Park C.S."/>
        </authorList>
    </citation>
    <scope>NUCLEOTIDE SEQUENCE [LARGE SCALE GENOMIC DNA]</scope>
    <source>
        <strain evidence="2">DSM 27260 / KACC 17922 / CL1</strain>
    </source>
</reference>
<dbReference type="HOGENOM" id="CLU_529601_0_0_2"/>
<dbReference type="EMBL" id="CP003651">
    <property type="protein sequence ID" value="AFL95507.1"/>
    <property type="molecule type" value="Genomic_DNA"/>
</dbReference>
<gene>
    <name evidence="1" type="ORF">CL1_1308</name>
</gene>
<accession>I3ZUX3</accession>
<protein>
    <submittedName>
        <fullName evidence="1">Uncharacterized protein</fullName>
    </submittedName>
</protein>
<name>I3ZUX3_THECF</name>
<dbReference type="Proteomes" id="UP000006064">
    <property type="component" value="Chromosome"/>
</dbReference>
<organism evidence="1 2">
    <name type="scientific">Thermococcus cleftensis (strain DSM 27260 / KACC 17922 / CL1)</name>
    <dbReference type="NCBI Taxonomy" id="163003"/>
    <lineage>
        <taxon>Archaea</taxon>
        <taxon>Methanobacteriati</taxon>
        <taxon>Methanobacteriota</taxon>
        <taxon>Thermococci</taxon>
        <taxon>Thermococcales</taxon>
        <taxon>Thermococcaceae</taxon>
        <taxon>Thermococcus</taxon>
    </lineage>
</organism>
<dbReference type="OrthoDB" id="91744at2157"/>
<dbReference type="KEGG" id="thm:CL1_1308"/>
<sequence length="514" mass="57352">MECRKAVALILGLVIIGPFLWTVFSTPVEASDYAGVKVVYYKSPPLKEPVVRVILQDKGLKTVTVIAMLPDGTPLSLGVYSGRNEIKLDYNRLKEYAENWELQLRASGTNPSWVRPGIILLGTSYEDDGLYYFIGGVPLDIGKFREGNTVEIQVNRRFQKLLSREQLQKLELNVSFDATSQDVSVESFPPDWFLEECYSDPYYPYCYVWELEEVIDIERDTEIPLAVAYVHGDVNDIDDIVLREQFESSTSYGIEITFSAVAAVDKTGTGSSYEGSVVGTVYTLGGDNIWLSYSEWIHNDEISNPTIVGIGIKGDAAITKYRLHLVGAVDVELDQTAYILMAQPVVNYNQLQAVSLKEYGYPSPYGGTLSRIMYYTQKYWEPGGTVNTNYLDVNNIVVAHDVSTIPLLSASAAVLPALSLPADVVLYPLLLSVGIGLTEDRQEYALVGITVLPTDKDKTFQATFYRSSVRFDYNGQGYYLGSMYADIYVPESYWIPICDPNTGICIEATEYSEE</sequence>
<keyword evidence="2" id="KW-1185">Reference proteome</keyword>
<dbReference type="STRING" id="163003.CL1_1308"/>
<proteinExistence type="predicted"/>
<evidence type="ECO:0000313" key="2">
    <source>
        <dbReference type="Proteomes" id="UP000006064"/>
    </source>
</evidence>